<keyword evidence="1" id="KW-0732">Signal</keyword>
<reference evidence="2 3" key="1">
    <citation type="submission" date="2020-08" db="EMBL/GenBank/DDBJ databases">
        <title>Genomic Encyclopedia of Type Strains, Phase IV (KMG-IV): sequencing the most valuable type-strain genomes for metagenomic binning, comparative biology and taxonomic classification.</title>
        <authorList>
            <person name="Goeker M."/>
        </authorList>
    </citation>
    <scope>NUCLEOTIDE SEQUENCE [LARGE SCALE GENOMIC DNA]</scope>
    <source>
        <strain evidence="2 3">DSM 29007</strain>
    </source>
</reference>
<feature type="chain" id="PRO_5032909427" description="Carboxypeptidase regulatory-like domain-containing protein" evidence="1">
    <location>
        <begin position="26"/>
        <end position="255"/>
    </location>
</feature>
<accession>A0A841H3Y9</accession>
<comment type="caution">
    <text evidence="2">The sequence shown here is derived from an EMBL/GenBank/DDBJ whole genome shotgun (WGS) entry which is preliminary data.</text>
</comment>
<gene>
    <name evidence="2" type="ORF">HNQ61_004377</name>
</gene>
<sequence>MPYVTLRRALHALLLSALLPAAAAAQSVSGRVLDLATGQPVAQAAVSVLDQAGRLRASGQTDGSGRFLLLLDSAATVQLRGERIGYRAAASDWLRVGPGSMLSADLRLPPSAVTLSGVTITARQTPPFKDRRARNFFIRAGRGVGSFVLPEVIDARRPGPLSTILQSVPRMRFTRAERADPGEPLLPGRGGGTCVPTIYVNGAIKRVTGDDRLNDLVDPNELWGVEVYEQSYEAPAELPAQDPDCGVIVVWTQRS</sequence>
<protein>
    <recommendedName>
        <fullName evidence="4">Carboxypeptidase regulatory-like domain-containing protein</fullName>
    </recommendedName>
</protein>
<dbReference type="AlphaFoldDB" id="A0A841H3Y9"/>
<name>A0A841H3Y9_9BACT</name>
<evidence type="ECO:0008006" key="4">
    <source>
        <dbReference type="Google" id="ProtNLM"/>
    </source>
</evidence>
<dbReference type="SUPFAM" id="SSF49464">
    <property type="entry name" value="Carboxypeptidase regulatory domain-like"/>
    <property type="match status" value="1"/>
</dbReference>
<organism evidence="2 3">
    <name type="scientific">Longimicrobium terrae</name>
    <dbReference type="NCBI Taxonomy" id="1639882"/>
    <lineage>
        <taxon>Bacteria</taxon>
        <taxon>Pseudomonadati</taxon>
        <taxon>Gemmatimonadota</taxon>
        <taxon>Longimicrobiia</taxon>
        <taxon>Longimicrobiales</taxon>
        <taxon>Longimicrobiaceae</taxon>
        <taxon>Longimicrobium</taxon>
    </lineage>
</organism>
<evidence type="ECO:0000313" key="3">
    <source>
        <dbReference type="Proteomes" id="UP000582837"/>
    </source>
</evidence>
<keyword evidence="3" id="KW-1185">Reference proteome</keyword>
<dbReference type="InterPro" id="IPR008969">
    <property type="entry name" value="CarboxyPept-like_regulatory"/>
</dbReference>
<evidence type="ECO:0000256" key="1">
    <source>
        <dbReference type="SAM" id="SignalP"/>
    </source>
</evidence>
<dbReference type="Proteomes" id="UP000582837">
    <property type="component" value="Unassembled WGS sequence"/>
</dbReference>
<dbReference type="Gene3D" id="2.60.40.1120">
    <property type="entry name" value="Carboxypeptidase-like, regulatory domain"/>
    <property type="match status" value="1"/>
</dbReference>
<dbReference type="EMBL" id="JACHIA010000017">
    <property type="protein sequence ID" value="MBB6072714.1"/>
    <property type="molecule type" value="Genomic_DNA"/>
</dbReference>
<proteinExistence type="predicted"/>
<dbReference type="Pfam" id="PF13620">
    <property type="entry name" value="CarboxypepD_reg"/>
    <property type="match status" value="1"/>
</dbReference>
<dbReference type="RefSeq" id="WP_170038802.1">
    <property type="nucleotide sequence ID" value="NZ_JABDTL010000002.1"/>
</dbReference>
<feature type="signal peptide" evidence="1">
    <location>
        <begin position="1"/>
        <end position="25"/>
    </location>
</feature>
<evidence type="ECO:0000313" key="2">
    <source>
        <dbReference type="EMBL" id="MBB6072714.1"/>
    </source>
</evidence>